<dbReference type="GO" id="GO:1902201">
    <property type="term" value="P:negative regulation of bacterial-type flagellum-dependent cell motility"/>
    <property type="evidence" value="ECO:0007669"/>
    <property type="project" value="TreeGrafter"/>
</dbReference>
<proteinExistence type="predicted"/>
<dbReference type="InterPro" id="IPR029787">
    <property type="entry name" value="Nucleotide_cyclase"/>
</dbReference>
<accession>A0A8J3RWX0</accession>
<evidence type="ECO:0000313" key="5">
    <source>
        <dbReference type="Proteomes" id="UP000655044"/>
    </source>
</evidence>
<protein>
    <recommendedName>
        <fullName evidence="3">GGDEF domain-containing protein</fullName>
    </recommendedName>
</protein>
<dbReference type="CDD" id="cd01949">
    <property type="entry name" value="GGDEF"/>
    <property type="match status" value="1"/>
</dbReference>
<dbReference type="Pfam" id="PF00990">
    <property type="entry name" value="GGDEF"/>
    <property type="match status" value="1"/>
</dbReference>
<dbReference type="SUPFAM" id="SSF55073">
    <property type="entry name" value="Nucleotide cyclase"/>
    <property type="match status" value="1"/>
</dbReference>
<dbReference type="FunFam" id="3.30.70.270:FF:000001">
    <property type="entry name" value="Diguanylate cyclase domain protein"/>
    <property type="match status" value="1"/>
</dbReference>
<dbReference type="GO" id="GO:0005886">
    <property type="term" value="C:plasma membrane"/>
    <property type="evidence" value="ECO:0007669"/>
    <property type="project" value="TreeGrafter"/>
</dbReference>
<dbReference type="InterPro" id="IPR043128">
    <property type="entry name" value="Rev_trsase/Diguanyl_cyclase"/>
</dbReference>
<dbReference type="AlphaFoldDB" id="A0A8J3RWX0"/>
<feature type="transmembrane region" description="Helical" evidence="2">
    <location>
        <begin position="32"/>
        <end position="49"/>
    </location>
</feature>
<organism evidence="4 5">
    <name type="scientific">Planobispora rosea</name>
    <dbReference type="NCBI Taxonomy" id="35762"/>
    <lineage>
        <taxon>Bacteria</taxon>
        <taxon>Bacillati</taxon>
        <taxon>Actinomycetota</taxon>
        <taxon>Actinomycetes</taxon>
        <taxon>Streptosporangiales</taxon>
        <taxon>Streptosporangiaceae</taxon>
        <taxon>Planobispora</taxon>
    </lineage>
</organism>
<dbReference type="GO" id="GO:0043709">
    <property type="term" value="P:cell adhesion involved in single-species biofilm formation"/>
    <property type="evidence" value="ECO:0007669"/>
    <property type="project" value="TreeGrafter"/>
</dbReference>
<dbReference type="EMBL" id="BOOI01000013">
    <property type="protein sequence ID" value="GIH83302.1"/>
    <property type="molecule type" value="Genomic_DNA"/>
</dbReference>
<feature type="domain" description="GGDEF" evidence="3">
    <location>
        <begin position="93"/>
        <end position="215"/>
    </location>
</feature>
<evidence type="ECO:0000256" key="1">
    <source>
        <dbReference type="SAM" id="MobiDB-lite"/>
    </source>
</evidence>
<dbReference type="SMART" id="SM00267">
    <property type="entry name" value="GGDEF"/>
    <property type="match status" value="1"/>
</dbReference>
<gene>
    <name evidence="4" type="ORF">Pro02_17100</name>
</gene>
<reference evidence="4" key="1">
    <citation type="submission" date="2021-01" db="EMBL/GenBank/DDBJ databases">
        <title>Whole genome shotgun sequence of Planobispora rosea NBRC 15558.</title>
        <authorList>
            <person name="Komaki H."/>
            <person name="Tamura T."/>
        </authorList>
    </citation>
    <scope>NUCLEOTIDE SEQUENCE</scope>
    <source>
        <strain evidence="4">NBRC 15558</strain>
    </source>
</reference>
<dbReference type="InterPro" id="IPR050469">
    <property type="entry name" value="Diguanylate_Cyclase"/>
</dbReference>
<evidence type="ECO:0000256" key="2">
    <source>
        <dbReference type="SAM" id="Phobius"/>
    </source>
</evidence>
<dbReference type="NCBIfam" id="TIGR00254">
    <property type="entry name" value="GGDEF"/>
    <property type="match status" value="1"/>
</dbReference>
<sequence length="232" mass="24714">MLTLTAVVLLAPGTLIVQLAFGLEPSTWAVAVTSAALFMLVVARMAAMLRRMQEQADRLDEIARTDTLTGLPNRRTLDAQLAREYERAARDGAPLCLALLDLDHFKRFNDTHGHQAGDELLAGAATAWSLVITSGDMLARYGGEEFVLLMPGRTLDDAEHLLAALRVVTPQGQSFSAGLALWDGRESALGLLRRADTALYAAKDAGRARTARAAPAVTPGGPPLEPTSLTTG</sequence>
<comment type="caution">
    <text evidence="4">The sequence shown here is derived from an EMBL/GenBank/DDBJ whole genome shotgun (WGS) entry which is preliminary data.</text>
</comment>
<keyword evidence="5" id="KW-1185">Reference proteome</keyword>
<keyword evidence="2" id="KW-0472">Membrane</keyword>
<dbReference type="Proteomes" id="UP000655044">
    <property type="component" value="Unassembled WGS sequence"/>
</dbReference>
<dbReference type="PANTHER" id="PTHR45138">
    <property type="entry name" value="REGULATORY COMPONENTS OF SENSORY TRANSDUCTION SYSTEM"/>
    <property type="match status" value="1"/>
</dbReference>
<dbReference type="Gene3D" id="3.30.70.270">
    <property type="match status" value="1"/>
</dbReference>
<dbReference type="PROSITE" id="PS50887">
    <property type="entry name" value="GGDEF"/>
    <property type="match status" value="1"/>
</dbReference>
<evidence type="ECO:0000259" key="3">
    <source>
        <dbReference type="PROSITE" id="PS50887"/>
    </source>
</evidence>
<name>A0A8J3RWX0_PLARO</name>
<keyword evidence="2" id="KW-1133">Transmembrane helix</keyword>
<feature type="region of interest" description="Disordered" evidence="1">
    <location>
        <begin position="210"/>
        <end position="232"/>
    </location>
</feature>
<evidence type="ECO:0000313" key="4">
    <source>
        <dbReference type="EMBL" id="GIH83302.1"/>
    </source>
</evidence>
<keyword evidence="2" id="KW-0812">Transmembrane</keyword>
<dbReference type="GO" id="GO:0052621">
    <property type="term" value="F:diguanylate cyclase activity"/>
    <property type="evidence" value="ECO:0007669"/>
    <property type="project" value="TreeGrafter"/>
</dbReference>
<dbReference type="PANTHER" id="PTHR45138:SF24">
    <property type="entry name" value="DIGUANYLATE CYCLASE DGCC-RELATED"/>
    <property type="match status" value="1"/>
</dbReference>
<dbReference type="RefSeq" id="WP_203863264.1">
    <property type="nucleotide sequence ID" value="NZ_BOOI01000013.1"/>
</dbReference>
<dbReference type="InterPro" id="IPR000160">
    <property type="entry name" value="GGDEF_dom"/>
</dbReference>